<feature type="region of interest" description="Disordered" evidence="9">
    <location>
        <begin position="221"/>
        <end position="244"/>
    </location>
</feature>
<dbReference type="Proteomes" id="UP000317650">
    <property type="component" value="Chromosome 5"/>
</dbReference>
<dbReference type="SMART" id="SM00355">
    <property type="entry name" value="ZnF_C2H2"/>
    <property type="match status" value="1"/>
</dbReference>
<comment type="caution">
    <text evidence="11">The sequence shown here is derived from an EMBL/GenBank/DDBJ whole genome shotgun (WGS) entry which is preliminary data.</text>
</comment>
<evidence type="ECO:0000256" key="5">
    <source>
        <dbReference type="ARBA" id="ARBA00023015"/>
    </source>
</evidence>
<dbReference type="GO" id="GO:0005634">
    <property type="term" value="C:nucleus"/>
    <property type="evidence" value="ECO:0007669"/>
    <property type="project" value="UniProtKB-SubCell"/>
</dbReference>
<evidence type="ECO:0000256" key="7">
    <source>
        <dbReference type="ARBA" id="ARBA00023242"/>
    </source>
</evidence>
<dbReference type="PANTHER" id="PTHR45801">
    <property type="entry name" value="OS07G0101800 PROTEIN"/>
    <property type="match status" value="1"/>
</dbReference>
<dbReference type="PANTHER" id="PTHR45801:SF5">
    <property type="entry name" value="OS05G0286100 PROTEIN"/>
    <property type="match status" value="1"/>
</dbReference>
<gene>
    <name evidence="11" type="ORF">C4D60_Mb05t10710</name>
</gene>
<sequence length="258" mass="28944">MEQARCWMWTRTRHSGRPHLSAQIPGVVLGSSSNESWEERAFAEDAAGRLGGCTWPPRSYSCSFCRREFRSAQALGGHMNVHRRDRARLKQLSSSLGEETAEAEDEQVTGAELHPQVSPNPSSRFLPPPLSPRVSAPSIQENWTDNTLISPPFSSSTAREDPSDSLFSTTRSLHHPTLLHLLIVPESKLGETNLGFNGFGFRSRGDPGIYDEQSSCYKRRRTERHSSCEQQQVQSEVPDHNHPEELDLELRLGSIPKM</sequence>
<dbReference type="AlphaFoldDB" id="A0A4S8JV80"/>
<evidence type="ECO:0000256" key="6">
    <source>
        <dbReference type="ARBA" id="ARBA00023163"/>
    </source>
</evidence>
<dbReference type="InterPro" id="IPR036236">
    <property type="entry name" value="Znf_C2H2_sf"/>
</dbReference>
<evidence type="ECO:0000313" key="11">
    <source>
        <dbReference type="EMBL" id="THU66109.1"/>
    </source>
</evidence>
<dbReference type="GO" id="GO:0008270">
    <property type="term" value="F:zinc ion binding"/>
    <property type="evidence" value="ECO:0007669"/>
    <property type="project" value="UniProtKB-KW"/>
</dbReference>
<evidence type="ECO:0000256" key="3">
    <source>
        <dbReference type="ARBA" id="ARBA00022771"/>
    </source>
</evidence>
<name>A0A4S8JV80_MUSBA</name>
<comment type="subcellular location">
    <subcellularLocation>
        <location evidence="1">Nucleus</location>
    </subcellularLocation>
</comment>
<dbReference type="Gene3D" id="3.30.160.60">
    <property type="entry name" value="Classic Zinc Finger"/>
    <property type="match status" value="1"/>
</dbReference>
<keyword evidence="2" id="KW-0479">Metal-binding</keyword>
<organism evidence="11 12">
    <name type="scientific">Musa balbisiana</name>
    <name type="common">Banana</name>
    <dbReference type="NCBI Taxonomy" id="52838"/>
    <lineage>
        <taxon>Eukaryota</taxon>
        <taxon>Viridiplantae</taxon>
        <taxon>Streptophyta</taxon>
        <taxon>Embryophyta</taxon>
        <taxon>Tracheophyta</taxon>
        <taxon>Spermatophyta</taxon>
        <taxon>Magnoliopsida</taxon>
        <taxon>Liliopsida</taxon>
        <taxon>Zingiberales</taxon>
        <taxon>Musaceae</taxon>
        <taxon>Musa</taxon>
    </lineage>
</organism>
<evidence type="ECO:0000256" key="9">
    <source>
        <dbReference type="SAM" id="MobiDB-lite"/>
    </source>
</evidence>
<keyword evidence="12" id="KW-1185">Reference proteome</keyword>
<accession>A0A4S8JV80</accession>
<dbReference type="PROSITE" id="PS50157">
    <property type="entry name" value="ZINC_FINGER_C2H2_2"/>
    <property type="match status" value="1"/>
</dbReference>
<evidence type="ECO:0000259" key="10">
    <source>
        <dbReference type="PROSITE" id="PS50157"/>
    </source>
</evidence>
<evidence type="ECO:0000256" key="2">
    <source>
        <dbReference type="ARBA" id="ARBA00022723"/>
    </source>
</evidence>
<dbReference type="PROSITE" id="PS00028">
    <property type="entry name" value="ZINC_FINGER_C2H2_1"/>
    <property type="match status" value="1"/>
</dbReference>
<dbReference type="SUPFAM" id="SSF57667">
    <property type="entry name" value="beta-beta-alpha zinc fingers"/>
    <property type="match status" value="1"/>
</dbReference>
<dbReference type="InterPro" id="IPR052426">
    <property type="entry name" value="Plant_dev_regulator"/>
</dbReference>
<keyword evidence="5" id="KW-0805">Transcription regulation</keyword>
<dbReference type="InterPro" id="IPR013087">
    <property type="entry name" value="Znf_C2H2_type"/>
</dbReference>
<evidence type="ECO:0000256" key="1">
    <source>
        <dbReference type="ARBA" id="ARBA00004123"/>
    </source>
</evidence>
<dbReference type="Pfam" id="PF13912">
    <property type="entry name" value="zf-C2H2_6"/>
    <property type="match status" value="1"/>
</dbReference>
<proteinExistence type="predicted"/>
<dbReference type="EMBL" id="PYDT01000003">
    <property type="protein sequence ID" value="THU66109.1"/>
    <property type="molecule type" value="Genomic_DNA"/>
</dbReference>
<keyword evidence="7" id="KW-0539">Nucleus</keyword>
<protein>
    <recommendedName>
        <fullName evidence="10">C2H2-type domain-containing protein</fullName>
    </recommendedName>
</protein>
<keyword evidence="3 8" id="KW-0863">Zinc-finger</keyword>
<keyword evidence="6" id="KW-0804">Transcription</keyword>
<keyword evidence="4" id="KW-0862">Zinc</keyword>
<feature type="domain" description="C2H2-type" evidence="10">
    <location>
        <begin position="60"/>
        <end position="87"/>
    </location>
</feature>
<evidence type="ECO:0000256" key="8">
    <source>
        <dbReference type="PROSITE-ProRule" id="PRU00042"/>
    </source>
</evidence>
<evidence type="ECO:0000256" key="4">
    <source>
        <dbReference type="ARBA" id="ARBA00022833"/>
    </source>
</evidence>
<feature type="region of interest" description="Disordered" evidence="9">
    <location>
        <begin position="93"/>
        <end position="168"/>
    </location>
</feature>
<reference evidence="11 12" key="1">
    <citation type="journal article" date="2019" name="Nat. Plants">
        <title>Genome sequencing of Musa balbisiana reveals subgenome evolution and function divergence in polyploid bananas.</title>
        <authorList>
            <person name="Yao X."/>
        </authorList>
    </citation>
    <scope>NUCLEOTIDE SEQUENCE [LARGE SCALE GENOMIC DNA]</scope>
    <source>
        <strain evidence="12">cv. DH-PKW</strain>
        <tissue evidence="11">Leaves</tissue>
    </source>
</reference>
<evidence type="ECO:0000313" key="12">
    <source>
        <dbReference type="Proteomes" id="UP000317650"/>
    </source>
</evidence>
<feature type="compositionally biased region" description="Polar residues" evidence="9">
    <location>
        <begin position="137"/>
        <end position="157"/>
    </location>
</feature>